<gene>
    <name evidence="2" type="ORF">KFK09_008761</name>
</gene>
<reference evidence="2" key="1">
    <citation type="journal article" date="2022" name="Front. Genet.">
        <title>Chromosome-Scale Assembly of the Dendrobium nobile Genome Provides Insights Into the Molecular Mechanism of the Biosynthesis of the Medicinal Active Ingredient of Dendrobium.</title>
        <authorList>
            <person name="Xu Q."/>
            <person name="Niu S.-C."/>
            <person name="Li K.-L."/>
            <person name="Zheng P.-J."/>
            <person name="Zhang X.-J."/>
            <person name="Jia Y."/>
            <person name="Liu Y."/>
            <person name="Niu Y.-X."/>
            <person name="Yu L.-H."/>
            <person name="Chen D.-F."/>
            <person name="Zhang G.-Q."/>
        </authorList>
    </citation>
    <scope>NUCLEOTIDE SEQUENCE</scope>
    <source>
        <tissue evidence="2">Leaf</tissue>
    </source>
</reference>
<dbReference type="EMBL" id="JAGYWB010000007">
    <property type="protein sequence ID" value="KAI0516089.1"/>
    <property type="molecule type" value="Genomic_DNA"/>
</dbReference>
<accession>A0A8T3BNN1</accession>
<organism evidence="2 3">
    <name type="scientific">Dendrobium nobile</name>
    <name type="common">Orchid</name>
    <dbReference type="NCBI Taxonomy" id="94219"/>
    <lineage>
        <taxon>Eukaryota</taxon>
        <taxon>Viridiplantae</taxon>
        <taxon>Streptophyta</taxon>
        <taxon>Embryophyta</taxon>
        <taxon>Tracheophyta</taxon>
        <taxon>Spermatophyta</taxon>
        <taxon>Magnoliopsida</taxon>
        <taxon>Liliopsida</taxon>
        <taxon>Asparagales</taxon>
        <taxon>Orchidaceae</taxon>
        <taxon>Epidendroideae</taxon>
        <taxon>Malaxideae</taxon>
        <taxon>Dendrobiinae</taxon>
        <taxon>Dendrobium</taxon>
    </lineage>
</organism>
<keyword evidence="3" id="KW-1185">Reference proteome</keyword>
<evidence type="ECO:0000313" key="3">
    <source>
        <dbReference type="Proteomes" id="UP000829196"/>
    </source>
</evidence>
<feature type="region of interest" description="Disordered" evidence="1">
    <location>
        <begin position="1"/>
        <end position="20"/>
    </location>
</feature>
<comment type="caution">
    <text evidence="2">The sequence shown here is derived from an EMBL/GenBank/DDBJ whole genome shotgun (WGS) entry which is preliminary data.</text>
</comment>
<evidence type="ECO:0000313" key="2">
    <source>
        <dbReference type="EMBL" id="KAI0516089.1"/>
    </source>
</evidence>
<sequence length="148" mass="16415">MWEGRREAATGAESSNGEEQRKALFGPVFNETNGARSRRGSQILSRIFGAAPTAQRFGNISGRFHGSAGCKSVGLCCLRLSTVAFGFRLLKEEDPSFSQFTASGDFRFFSRGEKYFFASYLRRPMSQVLEVQNIWPLEGEECGLPLQA</sequence>
<protein>
    <submittedName>
        <fullName evidence="2">Uncharacterized protein</fullName>
    </submittedName>
</protein>
<proteinExistence type="predicted"/>
<evidence type="ECO:0000256" key="1">
    <source>
        <dbReference type="SAM" id="MobiDB-lite"/>
    </source>
</evidence>
<dbReference type="AlphaFoldDB" id="A0A8T3BNN1"/>
<name>A0A8T3BNN1_DENNO</name>
<dbReference type="Proteomes" id="UP000829196">
    <property type="component" value="Unassembled WGS sequence"/>
</dbReference>